<keyword evidence="3" id="KW-1185">Reference proteome</keyword>
<protein>
    <recommendedName>
        <fullName evidence="4">MBL fold metallo-hydrolase</fullName>
    </recommendedName>
</protein>
<dbReference type="PANTHER" id="PTHR30619:SF1">
    <property type="entry name" value="RECOMBINATION PROTEIN 2"/>
    <property type="match status" value="1"/>
</dbReference>
<name>A0A494VSS3_9SPHI</name>
<dbReference type="RefSeq" id="WP_119408122.1">
    <property type="nucleotide sequence ID" value="NZ_CP032869.1"/>
</dbReference>
<evidence type="ECO:0008006" key="4">
    <source>
        <dbReference type="Google" id="ProtNLM"/>
    </source>
</evidence>
<proteinExistence type="predicted"/>
<gene>
    <name evidence="2" type="ORF">HYN43_003405</name>
</gene>
<dbReference type="SUPFAM" id="SSF56281">
    <property type="entry name" value="Metallo-hydrolase/oxidoreductase"/>
    <property type="match status" value="1"/>
</dbReference>
<dbReference type="AlphaFoldDB" id="A0A494VSS3"/>
<sequence length="424" mass="47104">MKKLVLALVSVFLIVGSYAQEKTVNEHLPTWQEGQLDIHFINTGRGNSSFLIFPDGTTMLIDAGDMNAGEFESTNAPLKVPTALPDSSLRPGQWIVAYIKQVMPANRQPVIDYALITHFHGDHYGNIEKNSPQAANGAYQLSGLTDVGDVIPIKNMLDRGRTYPVDLVTYYRNNATFNNYLAFVKYQSTHDGMKYAAQKPGSKSQINLLIRPELYPDFEVRNIKSNAEVWTGKGEGTNTCFTTGQLLEKGKFNENPLSNAIKISYGAFSYYAGGDNTGYEGINYPGRRDVETPMAKVIGRVDALTLNHHGNRDAGNDAFLKTLAPKVAVEQSWCSDQPGQEAAFRLTEKTLSGDNIDVFDTYMQPETKTYLGFWIAKGFKSFEGHVLIRVAKGGKNYSVFILDDKSPVIKVKQVFGPYLTHQQK</sequence>
<evidence type="ECO:0000313" key="3">
    <source>
        <dbReference type="Proteomes" id="UP000270046"/>
    </source>
</evidence>
<dbReference type="InterPro" id="IPR036866">
    <property type="entry name" value="RibonucZ/Hydroxyglut_hydro"/>
</dbReference>
<dbReference type="KEGG" id="muh:HYN43_003405"/>
<reference evidence="2 3" key="1">
    <citation type="submission" date="2018-10" db="EMBL/GenBank/DDBJ databases">
        <title>Genome sequencing of Mucilaginibacter sp. HYN0043.</title>
        <authorList>
            <person name="Kim M."/>
            <person name="Yi H."/>
        </authorList>
    </citation>
    <scope>NUCLEOTIDE SEQUENCE [LARGE SCALE GENOMIC DNA]</scope>
    <source>
        <strain evidence="2 3">HYN0043</strain>
    </source>
</reference>
<evidence type="ECO:0000313" key="2">
    <source>
        <dbReference type="EMBL" id="AYL94403.1"/>
    </source>
</evidence>
<dbReference type="EMBL" id="CP032869">
    <property type="protein sequence ID" value="AYL94403.1"/>
    <property type="molecule type" value="Genomic_DNA"/>
</dbReference>
<dbReference type="InterPro" id="IPR052159">
    <property type="entry name" value="Competence_DNA_uptake"/>
</dbReference>
<feature type="signal peptide" evidence="1">
    <location>
        <begin position="1"/>
        <end position="19"/>
    </location>
</feature>
<organism evidence="2 3">
    <name type="scientific">Mucilaginibacter celer</name>
    <dbReference type="NCBI Taxonomy" id="2305508"/>
    <lineage>
        <taxon>Bacteria</taxon>
        <taxon>Pseudomonadati</taxon>
        <taxon>Bacteroidota</taxon>
        <taxon>Sphingobacteriia</taxon>
        <taxon>Sphingobacteriales</taxon>
        <taxon>Sphingobacteriaceae</taxon>
        <taxon>Mucilaginibacter</taxon>
    </lineage>
</organism>
<feature type="chain" id="PRO_5019798432" description="MBL fold metallo-hydrolase" evidence="1">
    <location>
        <begin position="20"/>
        <end position="424"/>
    </location>
</feature>
<dbReference type="OrthoDB" id="9761531at2"/>
<dbReference type="Gene3D" id="3.60.15.10">
    <property type="entry name" value="Ribonuclease Z/Hydroxyacylglutathione hydrolase-like"/>
    <property type="match status" value="1"/>
</dbReference>
<keyword evidence="1" id="KW-0732">Signal</keyword>
<evidence type="ECO:0000256" key="1">
    <source>
        <dbReference type="SAM" id="SignalP"/>
    </source>
</evidence>
<dbReference type="Proteomes" id="UP000270046">
    <property type="component" value="Chromosome"/>
</dbReference>
<accession>A0A494VSS3</accession>
<dbReference type="PANTHER" id="PTHR30619">
    <property type="entry name" value="DNA INTERNALIZATION/COMPETENCE PROTEIN COMEC/REC2"/>
    <property type="match status" value="1"/>
</dbReference>